<gene>
    <name evidence="2" type="ORF">CUROG_07395</name>
</gene>
<feature type="compositionally biased region" description="Basic and acidic residues" evidence="1">
    <location>
        <begin position="353"/>
        <end position="371"/>
    </location>
</feature>
<keyword evidence="3" id="KW-1185">Reference proteome</keyword>
<dbReference type="KEGG" id="cuo:CUROG_07395"/>
<protein>
    <recommendedName>
        <fullName evidence="4">IrrE N-terminal-like domain-containing protein</fullName>
    </recommendedName>
</protein>
<reference evidence="3" key="1">
    <citation type="submission" date="2019-10" db="EMBL/GenBank/DDBJ databases">
        <title>Complete genome sequence of Corynebacterium urogenitalis DSM 108747, isolated from the genital tract of a cow.</title>
        <authorList>
            <person name="Ruckert C."/>
            <person name="Ballas P."/>
            <person name="Wagener K."/>
            <person name="Drillich M."/>
            <person name="Kaempfer P."/>
            <person name="Busse H.-J."/>
            <person name="Ehling-Schulz M."/>
        </authorList>
    </citation>
    <scope>NUCLEOTIDE SEQUENCE [LARGE SCALE GENOMIC DNA]</scope>
    <source>
        <strain evidence="3">LMM 1652</strain>
    </source>
</reference>
<evidence type="ECO:0008006" key="4">
    <source>
        <dbReference type="Google" id="ProtNLM"/>
    </source>
</evidence>
<dbReference type="EMBL" id="CP045032">
    <property type="protein sequence ID" value="QFQ02832.1"/>
    <property type="molecule type" value="Genomic_DNA"/>
</dbReference>
<evidence type="ECO:0000313" key="3">
    <source>
        <dbReference type="Proteomes" id="UP000326711"/>
    </source>
</evidence>
<feature type="region of interest" description="Disordered" evidence="1">
    <location>
        <begin position="1"/>
        <end position="23"/>
    </location>
</feature>
<feature type="compositionally biased region" description="Polar residues" evidence="1">
    <location>
        <begin position="1"/>
        <end position="15"/>
    </location>
</feature>
<dbReference type="AlphaFoldDB" id="A0A5J6Z9D6"/>
<organism evidence="2 3">
    <name type="scientific">Corynebacterium urogenitale</name>
    <dbReference type="NCBI Taxonomy" id="2487892"/>
    <lineage>
        <taxon>Bacteria</taxon>
        <taxon>Bacillati</taxon>
        <taxon>Actinomycetota</taxon>
        <taxon>Actinomycetes</taxon>
        <taxon>Mycobacteriales</taxon>
        <taxon>Corynebacteriaceae</taxon>
        <taxon>Corynebacterium</taxon>
    </lineage>
</organism>
<feature type="region of interest" description="Disordered" evidence="1">
    <location>
        <begin position="342"/>
        <end position="383"/>
    </location>
</feature>
<name>A0A5J6Z9D6_9CORY</name>
<dbReference type="Proteomes" id="UP000326711">
    <property type="component" value="Chromosome"/>
</dbReference>
<accession>A0A5J6Z9D6</accession>
<evidence type="ECO:0000256" key="1">
    <source>
        <dbReference type="SAM" id="MobiDB-lite"/>
    </source>
</evidence>
<evidence type="ECO:0000313" key="2">
    <source>
        <dbReference type="EMBL" id="QFQ02832.1"/>
    </source>
</evidence>
<sequence>MTTQHTPHSVQSATNHGGYAELSPDIAQPSIQGSLLQEFISLQPTPAAQLDMWNRIIRYVRTNRWAAPFNVAMAYIQRPEAGPCLTAQRWAQLGRRIAPDATPLIIMWTRGPAAAVFEYRDTMPMPGEEEIAVDLDAIFMKAYPTRSIDGLAQHLMDMGRYVGIRAEDRDYGRGLAGRARRMAVGDLPSVISERAGRRKEHKQMFLVTVAKRASEAERVKTLLHEYAHVLLGHCGPLNVEPERDWTGHQWARVKLSHAAKEFEAEHAAQIVGRWLGIVDRSEDYIKLHTGGATSEGELPYGAQMDKVLTVANRLWGLIHSEKRWEKALTFDAPQRANLASLPVGELGVGSPDQKPRPEVQAETQPEYRPELTESGQLPLFRSA</sequence>
<dbReference type="RefSeq" id="WP_151903148.1">
    <property type="nucleotide sequence ID" value="NZ_CP045032.1"/>
</dbReference>
<proteinExistence type="predicted"/>
<dbReference type="OrthoDB" id="4428027at2"/>